<dbReference type="SUPFAM" id="SSF50447">
    <property type="entry name" value="Translation proteins"/>
    <property type="match status" value="1"/>
</dbReference>
<keyword evidence="5 7" id="KW-0687">Ribonucleoprotein</keyword>
<dbReference type="AlphaFoldDB" id="I0IMT7"/>
<reference evidence="10 11" key="1">
    <citation type="journal article" date="2012" name="J. Bacteriol.">
        <title>Complete Genome Sequence of Leptospirillum ferrooxidans Strain C2-3, Isolated from a Fresh Volcanic Ash Deposit on the Island of Miyake, Japan.</title>
        <authorList>
            <person name="Fujimura R."/>
            <person name="Sato Y."/>
            <person name="Nishizawa T."/>
            <person name="Oshima K."/>
            <person name="Kim S.-W."/>
            <person name="Hattori M."/>
            <person name="Kamijo T."/>
            <person name="Ohta H."/>
        </authorList>
    </citation>
    <scope>NUCLEOTIDE SEQUENCE [LARGE SCALE GENOMIC DNA]</scope>
    <source>
        <strain evidence="10 11">C2-3</strain>
    </source>
</reference>
<dbReference type="Gene3D" id="2.40.30.10">
    <property type="entry name" value="Translation factors"/>
    <property type="match status" value="1"/>
</dbReference>
<dbReference type="FunFam" id="2.40.30.10:FF:000004">
    <property type="entry name" value="50S ribosomal protein L3"/>
    <property type="match status" value="1"/>
</dbReference>
<dbReference type="HAMAP" id="MF_01325_B">
    <property type="entry name" value="Ribosomal_uL3_B"/>
    <property type="match status" value="1"/>
</dbReference>
<dbReference type="PANTHER" id="PTHR11229:SF16">
    <property type="entry name" value="LARGE RIBOSOMAL SUBUNIT PROTEIN UL3C"/>
    <property type="match status" value="1"/>
</dbReference>
<dbReference type="NCBIfam" id="TIGR03625">
    <property type="entry name" value="L3_bact"/>
    <property type="match status" value="1"/>
</dbReference>
<name>I0IMT7_LEPFC</name>
<comment type="subunit">
    <text evidence="7 9">Part of the 50S ribosomal subunit. Forms a cluster with proteins L14 and L19.</text>
</comment>
<proteinExistence type="inferred from homology"/>
<keyword evidence="4 7" id="KW-0689">Ribosomal protein</keyword>
<keyword evidence="11" id="KW-1185">Reference proteome</keyword>
<accession>I0IMT7</accession>
<evidence type="ECO:0000256" key="9">
    <source>
        <dbReference type="RuleBase" id="RU003906"/>
    </source>
</evidence>
<dbReference type="PROSITE" id="PS00474">
    <property type="entry name" value="RIBOSOMAL_L3"/>
    <property type="match status" value="1"/>
</dbReference>
<dbReference type="InterPro" id="IPR019926">
    <property type="entry name" value="Ribosomal_uL3_CS"/>
</dbReference>
<dbReference type="KEGG" id="lfc:LFE_0882"/>
<evidence type="ECO:0000256" key="3">
    <source>
        <dbReference type="ARBA" id="ARBA00022884"/>
    </source>
</evidence>
<evidence type="ECO:0000256" key="6">
    <source>
        <dbReference type="ARBA" id="ARBA00035243"/>
    </source>
</evidence>
<keyword evidence="3 7" id="KW-0694">RNA-binding</keyword>
<evidence type="ECO:0000256" key="5">
    <source>
        <dbReference type="ARBA" id="ARBA00023274"/>
    </source>
</evidence>
<keyword evidence="2 7" id="KW-0699">rRNA-binding</keyword>
<comment type="similarity">
    <text evidence="1 7 8">Belongs to the universal ribosomal protein uL3 family.</text>
</comment>
<dbReference type="EMBL" id="AP012342">
    <property type="protein sequence ID" value="BAM06586.1"/>
    <property type="molecule type" value="Genomic_DNA"/>
</dbReference>
<dbReference type="RefSeq" id="WP_014449077.1">
    <property type="nucleotide sequence ID" value="NC_017094.1"/>
</dbReference>
<evidence type="ECO:0000256" key="7">
    <source>
        <dbReference type="HAMAP-Rule" id="MF_01325"/>
    </source>
</evidence>
<dbReference type="InterPro" id="IPR019927">
    <property type="entry name" value="Ribosomal_uL3_bac/org-type"/>
</dbReference>
<dbReference type="eggNOG" id="COG0087">
    <property type="taxonomic scope" value="Bacteria"/>
</dbReference>
<gene>
    <name evidence="7" type="primary">rplC</name>
    <name evidence="10" type="ordered locus">LFE_0882</name>
</gene>
<dbReference type="PATRIC" id="fig|1162668.3.peg.1021"/>
<dbReference type="InterPro" id="IPR009000">
    <property type="entry name" value="Transl_B-barrel_sf"/>
</dbReference>
<evidence type="ECO:0000256" key="8">
    <source>
        <dbReference type="RuleBase" id="RU003905"/>
    </source>
</evidence>
<dbReference type="Proteomes" id="UP000007382">
    <property type="component" value="Chromosome"/>
</dbReference>
<dbReference type="PANTHER" id="PTHR11229">
    <property type="entry name" value="50S RIBOSOMAL PROTEIN L3"/>
    <property type="match status" value="1"/>
</dbReference>
<dbReference type="Gene3D" id="3.30.160.810">
    <property type="match status" value="1"/>
</dbReference>
<evidence type="ECO:0000256" key="1">
    <source>
        <dbReference type="ARBA" id="ARBA00006540"/>
    </source>
</evidence>
<reference evidence="11" key="2">
    <citation type="submission" date="2012-03" db="EMBL/GenBank/DDBJ databases">
        <title>The complete genome sequence of the pioneer microbe on fresh volcanic deposit, Leptospirillum ferrooxidans strain C2-3.</title>
        <authorList>
            <person name="Fujimura R."/>
            <person name="Sato Y."/>
            <person name="Nishizawa T."/>
            <person name="Nanba K."/>
            <person name="Oshima K."/>
            <person name="Hattori M."/>
            <person name="Kamijo T."/>
            <person name="Ohta H."/>
        </authorList>
    </citation>
    <scope>NUCLEOTIDE SEQUENCE [LARGE SCALE GENOMIC DNA]</scope>
    <source>
        <strain evidence="11">C2-3</strain>
    </source>
</reference>
<dbReference type="GO" id="GO:0019843">
    <property type="term" value="F:rRNA binding"/>
    <property type="evidence" value="ECO:0007669"/>
    <property type="project" value="UniProtKB-UniRule"/>
</dbReference>
<sequence length="204" mass="22398">MNTLLGRKLGMTQIYLENGLSVPVTVVEAGPCEIVQVKKHAVDGYNAVQLGFDVVTMKNINKPERGHQQKYAKDLYRILKEVRVQDESFESGTIFTVEMFKEGEFLDVTATTKGKGFAGVMKRHHFRGGDATHGSMFHREPGSIGSSAYPSRVLKNKKLPGHMGAKRVTVKNLKVIAVKPEANLLFLKGALPGATGSLVFVNKK</sequence>
<dbReference type="GO" id="GO:0003735">
    <property type="term" value="F:structural constituent of ribosome"/>
    <property type="evidence" value="ECO:0007669"/>
    <property type="project" value="UniProtKB-UniRule"/>
</dbReference>
<dbReference type="Pfam" id="PF00297">
    <property type="entry name" value="Ribosomal_L3"/>
    <property type="match status" value="1"/>
</dbReference>
<evidence type="ECO:0000256" key="4">
    <source>
        <dbReference type="ARBA" id="ARBA00022980"/>
    </source>
</evidence>
<dbReference type="STRING" id="1162668.LFE_0882"/>
<organism evidence="10 11">
    <name type="scientific">Leptospirillum ferrooxidans (strain C2-3)</name>
    <dbReference type="NCBI Taxonomy" id="1162668"/>
    <lineage>
        <taxon>Bacteria</taxon>
        <taxon>Pseudomonadati</taxon>
        <taxon>Nitrospirota</taxon>
        <taxon>Nitrospiria</taxon>
        <taxon>Nitrospirales</taxon>
        <taxon>Nitrospiraceae</taxon>
        <taxon>Leptospirillum</taxon>
    </lineage>
</organism>
<protein>
    <recommendedName>
        <fullName evidence="6 7">Large ribosomal subunit protein uL3</fullName>
    </recommendedName>
</protein>
<evidence type="ECO:0000313" key="11">
    <source>
        <dbReference type="Proteomes" id="UP000007382"/>
    </source>
</evidence>
<dbReference type="GO" id="GO:0006412">
    <property type="term" value="P:translation"/>
    <property type="evidence" value="ECO:0007669"/>
    <property type="project" value="UniProtKB-UniRule"/>
</dbReference>
<comment type="function">
    <text evidence="7 9">One of the primary rRNA binding proteins, it binds directly near the 3'-end of the 23S rRNA, where it nucleates assembly of the 50S subunit.</text>
</comment>
<dbReference type="HOGENOM" id="CLU_044142_4_1_0"/>
<dbReference type="OrthoDB" id="9806135at2"/>
<dbReference type="InterPro" id="IPR000597">
    <property type="entry name" value="Ribosomal_uL3"/>
</dbReference>
<evidence type="ECO:0000313" key="10">
    <source>
        <dbReference type="EMBL" id="BAM06586.1"/>
    </source>
</evidence>
<evidence type="ECO:0000256" key="2">
    <source>
        <dbReference type="ARBA" id="ARBA00022730"/>
    </source>
</evidence>
<dbReference type="GO" id="GO:0022625">
    <property type="term" value="C:cytosolic large ribosomal subunit"/>
    <property type="evidence" value="ECO:0007669"/>
    <property type="project" value="TreeGrafter"/>
</dbReference>